<accession>A0A1S8GN63</accession>
<organism evidence="1 2">
    <name type="scientific">Bombella intestini</name>
    <dbReference type="NCBI Taxonomy" id="1539051"/>
    <lineage>
        <taxon>Bacteria</taxon>
        <taxon>Pseudomonadati</taxon>
        <taxon>Pseudomonadota</taxon>
        <taxon>Alphaproteobacteria</taxon>
        <taxon>Acetobacterales</taxon>
        <taxon>Acetobacteraceae</taxon>
        <taxon>Bombella</taxon>
    </lineage>
</organism>
<dbReference type="AlphaFoldDB" id="A0A1S8GN63"/>
<dbReference type="EMBL" id="JATM01000005">
    <property type="protein sequence ID" value="OOL17291.1"/>
    <property type="molecule type" value="Genomic_DNA"/>
</dbReference>
<evidence type="ECO:0000313" key="1">
    <source>
        <dbReference type="EMBL" id="OOL17291.1"/>
    </source>
</evidence>
<sequence>MRALNSRELDSVSGGAGLLGNLLGGLFGGFGNNAQSALAPAANTNTIPSANYAPAGYPAAANTSGVNLGGFGGLGQLLGPVQAFTNFLQHPLTSIISLIGEGIQQAVNFVTRLI</sequence>
<dbReference type="Proteomes" id="UP000200980">
    <property type="component" value="Unassembled WGS sequence"/>
</dbReference>
<name>A0A1S8GN63_9PROT</name>
<dbReference type="OrthoDB" id="10007645at2"/>
<dbReference type="RefSeq" id="WP_077397002.1">
    <property type="nucleotide sequence ID" value="NZ_JATM01000005.1"/>
</dbReference>
<comment type="caution">
    <text evidence="1">The sequence shown here is derived from an EMBL/GenBank/DDBJ whole genome shotgun (WGS) entry which is preliminary data.</text>
</comment>
<reference evidence="1 2" key="1">
    <citation type="journal article" date="2016" name="PLoS ONE">
        <title>Whole-Genome Sequence Analysis of Bombella intestini LMG 28161T, a Novel Acetic Acid Bacterium Isolated from the Crop of a Red-Tailed Bumble Bee, Bombus lapidarius.</title>
        <authorList>
            <person name="Li L."/>
            <person name="Illeghems K."/>
            <person name="Van Kerrebroeck S."/>
            <person name="Borremans W."/>
            <person name="Cleenwerck I."/>
            <person name="Smagghe G."/>
            <person name="De Vuyst L."/>
            <person name="Vandamme P."/>
        </authorList>
    </citation>
    <scope>NUCLEOTIDE SEQUENCE [LARGE SCALE GENOMIC DNA]</scope>
    <source>
        <strain evidence="1 2">R-52487</strain>
    </source>
</reference>
<gene>
    <name evidence="1" type="ORF">AL01_08080</name>
</gene>
<keyword evidence="2" id="KW-1185">Reference proteome</keyword>
<evidence type="ECO:0000313" key="2">
    <source>
        <dbReference type="Proteomes" id="UP000200980"/>
    </source>
</evidence>
<protein>
    <submittedName>
        <fullName evidence="1">Uncharacterized protein</fullName>
    </submittedName>
</protein>
<proteinExistence type="predicted"/>